<dbReference type="UniPathway" id="UPA00792"/>
<dbReference type="GO" id="GO:0046316">
    <property type="term" value="F:gluconokinase activity"/>
    <property type="evidence" value="ECO:0007669"/>
    <property type="project" value="UniProtKB-EC"/>
</dbReference>
<evidence type="ECO:0000256" key="2">
    <source>
        <dbReference type="ARBA" id="ARBA00008420"/>
    </source>
</evidence>
<organism evidence="10 11">
    <name type="scientific">Viridothelium virens</name>
    <name type="common">Speckled blister lichen</name>
    <name type="synonym">Trypethelium virens</name>
    <dbReference type="NCBI Taxonomy" id="1048519"/>
    <lineage>
        <taxon>Eukaryota</taxon>
        <taxon>Fungi</taxon>
        <taxon>Dikarya</taxon>
        <taxon>Ascomycota</taxon>
        <taxon>Pezizomycotina</taxon>
        <taxon>Dothideomycetes</taxon>
        <taxon>Dothideomycetes incertae sedis</taxon>
        <taxon>Trypetheliales</taxon>
        <taxon>Trypetheliaceae</taxon>
        <taxon>Viridothelium</taxon>
    </lineage>
</organism>
<evidence type="ECO:0000256" key="9">
    <source>
        <dbReference type="RuleBase" id="RU363066"/>
    </source>
</evidence>
<dbReference type="Proteomes" id="UP000800092">
    <property type="component" value="Unassembled WGS sequence"/>
</dbReference>
<evidence type="ECO:0000256" key="5">
    <source>
        <dbReference type="ARBA" id="ARBA00022741"/>
    </source>
</evidence>
<dbReference type="EMBL" id="ML991871">
    <property type="protein sequence ID" value="KAF2229218.1"/>
    <property type="molecule type" value="Genomic_DNA"/>
</dbReference>
<protein>
    <recommendedName>
        <fullName evidence="3 9">Gluconokinase</fullName>
        <ecNumber evidence="3 9">2.7.1.12</ecNumber>
    </recommendedName>
</protein>
<dbReference type="PANTHER" id="PTHR43442">
    <property type="entry name" value="GLUCONOKINASE-RELATED"/>
    <property type="match status" value="1"/>
</dbReference>
<comment type="pathway">
    <text evidence="1 9">Carbohydrate acid metabolism; D-gluconate degradation.</text>
</comment>
<keyword evidence="11" id="KW-1185">Reference proteome</keyword>
<evidence type="ECO:0000256" key="1">
    <source>
        <dbReference type="ARBA" id="ARBA00004875"/>
    </source>
</evidence>
<evidence type="ECO:0000313" key="11">
    <source>
        <dbReference type="Proteomes" id="UP000800092"/>
    </source>
</evidence>
<comment type="similarity">
    <text evidence="2 9">Belongs to the gluconokinase GntK/GntV family.</text>
</comment>
<dbReference type="AlphaFoldDB" id="A0A6A6GUF8"/>
<name>A0A6A6GUF8_VIRVR</name>
<comment type="catalytic activity">
    <reaction evidence="8 9">
        <text>D-gluconate + ATP = 6-phospho-D-gluconate + ADP + H(+)</text>
        <dbReference type="Rhea" id="RHEA:19433"/>
        <dbReference type="ChEBI" id="CHEBI:15378"/>
        <dbReference type="ChEBI" id="CHEBI:18391"/>
        <dbReference type="ChEBI" id="CHEBI:30616"/>
        <dbReference type="ChEBI" id="CHEBI:58759"/>
        <dbReference type="ChEBI" id="CHEBI:456216"/>
        <dbReference type="EC" id="2.7.1.12"/>
    </reaction>
</comment>
<evidence type="ECO:0000256" key="6">
    <source>
        <dbReference type="ARBA" id="ARBA00022777"/>
    </source>
</evidence>
<dbReference type="NCBIfam" id="TIGR01313">
    <property type="entry name" value="therm_gnt_kin"/>
    <property type="match status" value="1"/>
</dbReference>
<dbReference type="GO" id="GO:0005975">
    <property type="term" value="P:carbohydrate metabolic process"/>
    <property type="evidence" value="ECO:0007669"/>
    <property type="project" value="InterPro"/>
</dbReference>
<evidence type="ECO:0000313" key="10">
    <source>
        <dbReference type="EMBL" id="KAF2229218.1"/>
    </source>
</evidence>
<dbReference type="PANTHER" id="PTHR43442:SF3">
    <property type="entry name" value="GLUCONOKINASE-RELATED"/>
    <property type="match status" value="1"/>
</dbReference>
<keyword evidence="4 9" id="KW-0808">Transferase</keyword>
<evidence type="ECO:0000256" key="7">
    <source>
        <dbReference type="ARBA" id="ARBA00022840"/>
    </source>
</evidence>
<keyword evidence="5 9" id="KW-0547">Nucleotide-binding</keyword>
<dbReference type="FunFam" id="3.40.50.300:FF:001607">
    <property type="entry name" value="Gluconokinase"/>
    <property type="match status" value="1"/>
</dbReference>
<dbReference type="InterPro" id="IPR027417">
    <property type="entry name" value="P-loop_NTPase"/>
</dbReference>
<dbReference type="Pfam" id="PF13671">
    <property type="entry name" value="AAA_33"/>
    <property type="match status" value="1"/>
</dbReference>
<dbReference type="SUPFAM" id="SSF52540">
    <property type="entry name" value="P-loop containing nucleoside triphosphate hydrolases"/>
    <property type="match status" value="1"/>
</dbReference>
<dbReference type="GO" id="GO:0005737">
    <property type="term" value="C:cytoplasm"/>
    <property type="evidence" value="ECO:0007669"/>
    <property type="project" value="TreeGrafter"/>
</dbReference>
<dbReference type="Gene3D" id="3.40.50.300">
    <property type="entry name" value="P-loop containing nucleotide triphosphate hydrolases"/>
    <property type="match status" value="1"/>
</dbReference>
<dbReference type="GO" id="GO:0005524">
    <property type="term" value="F:ATP binding"/>
    <property type="evidence" value="ECO:0007669"/>
    <property type="project" value="UniProtKB-KW"/>
</dbReference>
<dbReference type="InterPro" id="IPR006001">
    <property type="entry name" value="Therm_gnt_kin"/>
</dbReference>
<gene>
    <name evidence="10" type="ORF">EV356DRAFT_496382</name>
</gene>
<evidence type="ECO:0000256" key="4">
    <source>
        <dbReference type="ARBA" id="ARBA00022679"/>
    </source>
</evidence>
<evidence type="ECO:0000256" key="3">
    <source>
        <dbReference type="ARBA" id="ARBA00012054"/>
    </source>
</evidence>
<keyword evidence="7 9" id="KW-0067">ATP-binding</keyword>
<keyword evidence="6 9" id="KW-0418">Kinase</keyword>
<dbReference type="EC" id="2.7.1.12" evidence="3 9"/>
<proteinExistence type="inferred from homology"/>
<dbReference type="OrthoDB" id="275177at2759"/>
<accession>A0A6A6GUF8</accession>
<reference evidence="10" key="1">
    <citation type="journal article" date="2020" name="Stud. Mycol.">
        <title>101 Dothideomycetes genomes: a test case for predicting lifestyles and emergence of pathogens.</title>
        <authorList>
            <person name="Haridas S."/>
            <person name="Albert R."/>
            <person name="Binder M."/>
            <person name="Bloem J."/>
            <person name="Labutti K."/>
            <person name="Salamov A."/>
            <person name="Andreopoulos B."/>
            <person name="Baker S."/>
            <person name="Barry K."/>
            <person name="Bills G."/>
            <person name="Bluhm B."/>
            <person name="Cannon C."/>
            <person name="Castanera R."/>
            <person name="Culley D."/>
            <person name="Daum C."/>
            <person name="Ezra D."/>
            <person name="Gonzalez J."/>
            <person name="Henrissat B."/>
            <person name="Kuo A."/>
            <person name="Liang C."/>
            <person name="Lipzen A."/>
            <person name="Lutzoni F."/>
            <person name="Magnuson J."/>
            <person name="Mondo S."/>
            <person name="Nolan M."/>
            <person name="Ohm R."/>
            <person name="Pangilinan J."/>
            <person name="Park H.-J."/>
            <person name="Ramirez L."/>
            <person name="Alfaro M."/>
            <person name="Sun H."/>
            <person name="Tritt A."/>
            <person name="Yoshinaga Y."/>
            <person name="Zwiers L.-H."/>
            <person name="Turgeon B."/>
            <person name="Goodwin S."/>
            <person name="Spatafora J."/>
            <person name="Crous P."/>
            <person name="Grigoriev I."/>
        </authorList>
    </citation>
    <scope>NUCLEOTIDE SEQUENCE</scope>
    <source>
        <strain evidence="10">Tuck. ex Michener</strain>
    </source>
</reference>
<sequence length="213" mass="23531">MASVNGDERLASSTKPQYIWAVFGPAGCGKSTIGRHLADQLALPYIEGDEFHPPSNIEKMAAGIPLTDADRWDWLILLREQSLAALDPTRPNTTITSDPAPSKPKPGVVLTCSALKRKYRDVIRIAAYHHPHIRVRFVYLKADEELILGRVRARQGHFMKETMVKSQFGILEGPAVEEEDVLSVDVAGTTEEVQAKAVEAVEREFGKLARTMG</sequence>
<dbReference type="CDD" id="cd02021">
    <property type="entry name" value="GntK"/>
    <property type="match status" value="1"/>
</dbReference>
<evidence type="ECO:0000256" key="8">
    <source>
        <dbReference type="ARBA" id="ARBA00048090"/>
    </source>
</evidence>